<proteinExistence type="predicted"/>
<dbReference type="InterPro" id="IPR014044">
    <property type="entry name" value="CAP_dom"/>
</dbReference>
<evidence type="ECO:0000256" key="1">
    <source>
        <dbReference type="SAM" id="MobiDB-lite"/>
    </source>
</evidence>
<dbReference type="CDD" id="cd05379">
    <property type="entry name" value="CAP_bacterial"/>
    <property type="match status" value="1"/>
</dbReference>
<protein>
    <submittedName>
        <fullName evidence="3">SCP-like extracellular</fullName>
    </submittedName>
</protein>
<evidence type="ECO:0000313" key="3">
    <source>
        <dbReference type="EMBL" id="ACU76833.1"/>
    </source>
</evidence>
<keyword evidence="4" id="KW-1185">Reference proteome</keyword>
<dbReference type="PANTHER" id="PTHR31157">
    <property type="entry name" value="SCP DOMAIN-CONTAINING PROTEIN"/>
    <property type="match status" value="1"/>
</dbReference>
<dbReference type="InParanoid" id="C7QGY3"/>
<dbReference type="Pfam" id="PF00188">
    <property type="entry name" value="CAP"/>
    <property type="match status" value="1"/>
</dbReference>
<feature type="domain" description="SCP" evidence="2">
    <location>
        <begin position="116"/>
        <end position="229"/>
    </location>
</feature>
<dbReference type="Gene3D" id="3.40.33.10">
    <property type="entry name" value="CAP"/>
    <property type="match status" value="1"/>
</dbReference>
<reference evidence="3 4" key="1">
    <citation type="journal article" date="2009" name="Stand. Genomic Sci.">
        <title>Complete genome sequence of Catenulispora acidiphila type strain (ID 139908).</title>
        <authorList>
            <person name="Copeland A."/>
            <person name="Lapidus A."/>
            <person name="Glavina Del Rio T."/>
            <person name="Nolan M."/>
            <person name="Lucas S."/>
            <person name="Chen F."/>
            <person name="Tice H."/>
            <person name="Cheng J.F."/>
            <person name="Bruce D."/>
            <person name="Goodwin L."/>
            <person name="Pitluck S."/>
            <person name="Mikhailova N."/>
            <person name="Pati A."/>
            <person name="Ivanova N."/>
            <person name="Mavromatis K."/>
            <person name="Chen A."/>
            <person name="Palaniappan K."/>
            <person name="Chain P."/>
            <person name="Land M."/>
            <person name="Hauser L."/>
            <person name="Chang Y.J."/>
            <person name="Jeffries C.D."/>
            <person name="Chertkov O."/>
            <person name="Brettin T."/>
            <person name="Detter J.C."/>
            <person name="Han C."/>
            <person name="Ali Z."/>
            <person name="Tindall B.J."/>
            <person name="Goker M."/>
            <person name="Bristow J."/>
            <person name="Eisen J.A."/>
            <person name="Markowitz V."/>
            <person name="Hugenholtz P."/>
            <person name="Kyrpides N.C."/>
            <person name="Klenk H.P."/>
        </authorList>
    </citation>
    <scope>NUCLEOTIDE SEQUENCE [LARGE SCALE GENOMIC DNA]</scope>
    <source>
        <strain evidence="4">DSM 44928 / JCM 14897 / NBRC 102108 / NRRL B-24433 / ID139908</strain>
    </source>
</reference>
<feature type="compositionally biased region" description="Low complexity" evidence="1">
    <location>
        <begin position="31"/>
        <end position="57"/>
    </location>
</feature>
<evidence type="ECO:0000259" key="2">
    <source>
        <dbReference type="Pfam" id="PF00188"/>
    </source>
</evidence>
<dbReference type="EMBL" id="CP001700">
    <property type="protein sequence ID" value="ACU76833.1"/>
    <property type="molecule type" value="Genomic_DNA"/>
</dbReference>
<organism evidence="3 4">
    <name type="scientific">Catenulispora acidiphila (strain DSM 44928 / JCM 14897 / NBRC 102108 / NRRL B-24433 / ID139908)</name>
    <dbReference type="NCBI Taxonomy" id="479433"/>
    <lineage>
        <taxon>Bacteria</taxon>
        <taxon>Bacillati</taxon>
        <taxon>Actinomycetota</taxon>
        <taxon>Actinomycetes</taxon>
        <taxon>Catenulisporales</taxon>
        <taxon>Catenulisporaceae</taxon>
        <taxon>Catenulispora</taxon>
    </lineage>
</organism>
<dbReference type="AlphaFoldDB" id="C7QGY3"/>
<feature type="compositionally biased region" description="Polar residues" evidence="1">
    <location>
        <begin position="79"/>
        <end position="104"/>
    </location>
</feature>
<sequence length="232" mass="23735">MVAGLAITAPLMTLRAHDEDTVALGPDTPNSSVPTSAGPPSAATPPNAAAKAPALVPSPDPAATTGSRSLPPVSRDATRTPTSALPTRTASTAGSGAPTVQISSDEATSYEAEVVALTNDQRAAHGCPALRDDSRLRAAAVGHSVDMQARDYFDHNTPDGVTPWTRIGAQGYSDPSAENIAKGQPTPQAVVEAWMNSAGHRANILNCSSKAIGVGVQFGPGGPWWTQDFGYS</sequence>
<accession>C7QGY3</accession>
<dbReference type="InterPro" id="IPR035940">
    <property type="entry name" value="CAP_sf"/>
</dbReference>
<dbReference type="STRING" id="479433.Caci_8010"/>
<dbReference type="eggNOG" id="COG2340">
    <property type="taxonomic scope" value="Bacteria"/>
</dbReference>
<dbReference type="Proteomes" id="UP000000851">
    <property type="component" value="Chromosome"/>
</dbReference>
<name>C7QGY3_CATAD</name>
<dbReference type="PANTHER" id="PTHR31157:SF1">
    <property type="entry name" value="SCP DOMAIN-CONTAINING PROTEIN"/>
    <property type="match status" value="1"/>
</dbReference>
<dbReference type="KEGG" id="cai:Caci_8010"/>
<gene>
    <name evidence="3" type="ordered locus">Caci_8010</name>
</gene>
<dbReference type="SUPFAM" id="SSF55797">
    <property type="entry name" value="PR-1-like"/>
    <property type="match status" value="1"/>
</dbReference>
<evidence type="ECO:0000313" key="4">
    <source>
        <dbReference type="Proteomes" id="UP000000851"/>
    </source>
</evidence>
<feature type="region of interest" description="Disordered" evidence="1">
    <location>
        <begin position="18"/>
        <end position="104"/>
    </location>
</feature>
<dbReference type="HOGENOM" id="CLU_048111_2_2_11"/>